<evidence type="ECO:0000313" key="3">
    <source>
        <dbReference type="Proteomes" id="UP001432059"/>
    </source>
</evidence>
<name>A0AAU0F7C5_9FLAO</name>
<gene>
    <name evidence="2" type="ORF">BPO_1249</name>
</gene>
<reference evidence="2" key="1">
    <citation type="submission" date="2023-10" db="EMBL/GenBank/DDBJ databases">
        <title>Characterization and whole genome sequencing of a novel strain of Bergeyella porcorum QD2021 isolated from pig.</title>
        <authorList>
            <person name="Liu G."/>
            <person name="Chen C."/>
            <person name="Han X."/>
        </authorList>
    </citation>
    <scope>NUCLEOTIDE SEQUENCE</scope>
    <source>
        <strain evidence="2">QD2021</strain>
    </source>
</reference>
<dbReference type="KEGG" id="bpor:BPO_1249"/>
<organism evidence="2 3">
    <name type="scientific">Bergeyella porcorum</name>
    <dbReference type="NCBI Taxonomy" id="1735111"/>
    <lineage>
        <taxon>Bacteria</taxon>
        <taxon>Pseudomonadati</taxon>
        <taxon>Bacteroidota</taxon>
        <taxon>Flavobacteriia</taxon>
        <taxon>Flavobacteriales</taxon>
        <taxon>Weeksellaceae</taxon>
        <taxon>Bergeyella</taxon>
    </lineage>
</organism>
<keyword evidence="3" id="KW-1185">Reference proteome</keyword>
<dbReference type="AlphaFoldDB" id="A0AAU0F7C5"/>
<evidence type="ECO:0000313" key="2">
    <source>
        <dbReference type="EMBL" id="WOC51896.1"/>
    </source>
</evidence>
<protein>
    <submittedName>
        <fullName evidence="2">Uncharacterized protein</fullName>
    </submittedName>
</protein>
<accession>A0AAU0F7C5</accession>
<sequence>MITGKNTKVATPKVEKNKKTETKEKTEQTEKKNSETTTKKEVKKETSSKTSNKTAASSTKSTETSKKQGDAQGNAAIGNLIKPEKQHKVHKGIAPIIQETLATPWVATAMAKAK</sequence>
<dbReference type="EMBL" id="CP136426">
    <property type="protein sequence ID" value="WOC51896.1"/>
    <property type="molecule type" value="Genomic_DNA"/>
</dbReference>
<feature type="compositionally biased region" description="Basic and acidic residues" evidence="1">
    <location>
        <begin position="13"/>
        <end position="47"/>
    </location>
</feature>
<evidence type="ECO:0000256" key="1">
    <source>
        <dbReference type="SAM" id="MobiDB-lite"/>
    </source>
</evidence>
<feature type="region of interest" description="Disordered" evidence="1">
    <location>
        <begin position="1"/>
        <end position="86"/>
    </location>
</feature>
<feature type="compositionally biased region" description="Low complexity" evidence="1">
    <location>
        <begin position="48"/>
        <end position="62"/>
    </location>
</feature>
<dbReference type="Proteomes" id="UP001432059">
    <property type="component" value="Chromosome"/>
</dbReference>
<proteinExistence type="predicted"/>